<evidence type="ECO:0000256" key="3">
    <source>
        <dbReference type="ARBA" id="ARBA00023163"/>
    </source>
</evidence>
<dbReference type="InterPro" id="IPR050959">
    <property type="entry name" value="MarA-like"/>
</dbReference>
<dbReference type="RefSeq" id="WP_087919140.1">
    <property type="nucleotide sequence ID" value="NZ_CP021780.1"/>
</dbReference>
<dbReference type="PANTHER" id="PTHR47504:SF5">
    <property type="entry name" value="RIGHT ORIGIN-BINDING PROTEIN"/>
    <property type="match status" value="1"/>
</dbReference>
<name>A0A2Z2KLI6_9BACL</name>
<dbReference type="EMBL" id="CP021780">
    <property type="protein sequence ID" value="ASA25175.1"/>
    <property type="molecule type" value="Genomic_DNA"/>
</dbReference>
<keyword evidence="6" id="KW-1185">Reference proteome</keyword>
<gene>
    <name evidence="5" type="ORF">B9T62_33240</name>
</gene>
<dbReference type="Gene3D" id="1.10.10.60">
    <property type="entry name" value="Homeodomain-like"/>
    <property type="match status" value="1"/>
</dbReference>
<dbReference type="InterPro" id="IPR018060">
    <property type="entry name" value="HTH_AraC"/>
</dbReference>
<dbReference type="GO" id="GO:0043565">
    <property type="term" value="F:sequence-specific DNA binding"/>
    <property type="evidence" value="ECO:0007669"/>
    <property type="project" value="InterPro"/>
</dbReference>
<reference evidence="5 6" key="1">
    <citation type="submission" date="2017-06" db="EMBL/GenBank/DDBJ databases">
        <title>Complete genome sequence of Paenibacillus donghaensis KCTC 13049T isolated from East Sea sediment, South Korea.</title>
        <authorList>
            <person name="Jung B.K."/>
            <person name="Hong S.-J."/>
            <person name="Shin J.-H."/>
        </authorList>
    </citation>
    <scope>NUCLEOTIDE SEQUENCE [LARGE SCALE GENOMIC DNA]</scope>
    <source>
        <strain evidence="5 6">KCTC 13049</strain>
    </source>
</reference>
<dbReference type="PROSITE" id="PS01124">
    <property type="entry name" value="HTH_ARAC_FAMILY_2"/>
    <property type="match status" value="1"/>
</dbReference>
<protein>
    <recommendedName>
        <fullName evidence="4">HTH araC/xylS-type domain-containing protein</fullName>
    </recommendedName>
</protein>
<dbReference type="OrthoDB" id="9801123at2"/>
<evidence type="ECO:0000256" key="2">
    <source>
        <dbReference type="ARBA" id="ARBA00023125"/>
    </source>
</evidence>
<keyword evidence="1" id="KW-0805">Transcription regulation</keyword>
<dbReference type="KEGG" id="pdh:B9T62_33240"/>
<dbReference type="PANTHER" id="PTHR47504">
    <property type="entry name" value="RIGHT ORIGIN-BINDING PROTEIN"/>
    <property type="match status" value="1"/>
</dbReference>
<evidence type="ECO:0000259" key="4">
    <source>
        <dbReference type="PROSITE" id="PS01124"/>
    </source>
</evidence>
<keyword evidence="2" id="KW-0238">DNA-binding</keyword>
<evidence type="ECO:0000256" key="1">
    <source>
        <dbReference type="ARBA" id="ARBA00023015"/>
    </source>
</evidence>
<keyword evidence="3" id="KW-0804">Transcription</keyword>
<sequence length="92" mass="10567">MGMNGKNAYPLKWAIDYIEEHLNEPIQLEELAKTCYISLMQLYREFQRTSGHSIKDYIRKRRISNACIEIKYSPLPITGTLTAGSFCAVYCG</sequence>
<dbReference type="GO" id="GO:0003700">
    <property type="term" value="F:DNA-binding transcription factor activity"/>
    <property type="evidence" value="ECO:0007669"/>
    <property type="project" value="InterPro"/>
</dbReference>
<dbReference type="InterPro" id="IPR009057">
    <property type="entry name" value="Homeodomain-like_sf"/>
</dbReference>
<accession>A0A2Z2KLI6</accession>
<dbReference type="Proteomes" id="UP000249890">
    <property type="component" value="Chromosome"/>
</dbReference>
<evidence type="ECO:0000313" key="6">
    <source>
        <dbReference type="Proteomes" id="UP000249890"/>
    </source>
</evidence>
<organism evidence="5 6">
    <name type="scientific">Paenibacillus donghaensis</name>
    <dbReference type="NCBI Taxonomy" id="414771"/>
    <lineage>
        <taxon>Bacteria</taxon>
        <taxon>Bacillati</taxon>
        <taxon>Bacillota</taxon>
        <taxon>Bacilli</taxon>
        <taxon>Bacillales</taxon>
        <taxon>Paenibacillaceae</taxon>
        <taxon>Paenibacillus</taxon>
    </lineage>
</organism>
<dbReference type="AlphaFoldDB" id="A0A2Z2KLI6"/>
<feature type="domain" description="HTH araC/xylS-type" evidence="4">
    <location>
        <begin position="12"/>
        <end position="78"/>
    </location>
</feature>
<proteinExistence type="predicted"/>
<evidence type="ECO:0000313" key="5">
    <source>
        <dbReference type="EMBL" id="ASA25175.1"/>
    </source>
</evidence>
<dbReference type="SUPFAM" id="SSF46689">
    <property type="entry name" value="Homeodomain-like"/>
    <property type="match status" value="1"/>
</dbReference>